<evidence type="ECO:0000313" key="3">
    <source>
        <dbReference type="Proteomes" id="UP000070539"/>
    </source>
</evidence>
<evidence type="ECO:0000256" key="1">
    <source>
        <dbReference type="SAM" id="Phobius"/>
    </source>
</evidence>
<protein>
    <submittedName>
        <fullName evidence="2">Uncharacterized protein</fullName>
    </submittedName>
</protein>
<keyword evidence="3" id="KW-1185">Reference proteome</keyword>
<dbReference type="OrthoDB" id="9921977at2"/>
<dbReference type="EMBL" id="LRVM01000001">
    <property type="protein sequence ID" value="KXL54009.1"/>
    <property type="molecule type" value="Genomic_DNA"/>
</dbReference>
<keyword evidence="1" id="KW-1133">Transmembrane helix</keyword>
<dbReference type="STRING" id="36847.CLNEO_01050"/>
<accession>A0A136WI28</accession>
<feature type="transmembrane region" description="Helical" evidence="1">
    <location>
        <begin position="7"/>
        <end position="26"/>
    </location>
</feature>
<keyword evidence="1" id="KW-0812">Transmembrane</keyword>
<dbReference type="Proteomes" id="UP000070539">
    <property type="component" value="Unassembled WGS sequence"/>
</dbReference>
<evidence type="ECO:0000313" key="2">
    <source>
        <dbReference type="EMBL" id="KXL54009.1"/>
    </source>
</evidence>
<name>A0A136WI28_9FIRM</name>
<keyword evidence="1" id="KW-0472">Membrane</keyword>
<gene>
    <name evidence="2" type="ORF">CLNEO_01050</name>
</gene>
<sequence length="70" mass="8169">MKGYMQIVMGAYFLIVAAGLFLWIHFFSANSLIKNIIPVALGLIVLWFLLIYTVMKQAKQHRRKKEENKL</sequence>
<comment type="caution">
    <text evidence="2">The sequence shown here is derived from an EMBL/GenBank/DDBJ whole genome shotgun (WGS) entry which is preliminary data.</text>
</comment>
<reference evidence="2 3" key="1">
    <citation type="submission" date="2016-01" db="EMBL/GenBank/DDBJ databases">
        <title>Genome sequence of Clostridium neopropionicum X4, DSM-3847.</title>
        <authorList>
            <person name="Poehlein A."/>
            <person name="Beck M.H."/>
            <person name="Bengelsdorf F.R."/>
            <person name="Daniel R."/>
            <person name="Duerre P."/>
        </authorList>
    </citation>
    <scope>NUCLEOTIDE SEQUENCE [LARGE SCALE GENOMIC DNA]</scope>
    <source>
        <strain evidence="2 3">DSM-3847</strain>
    </source>
</reference>
<feature type="transmembrane region" description="Helical" evidence="1">
    <location>
        <begin position="32"/>
        <end position="55"/>
    </location>
</feature>
<organism evidence="2 3">
    <name type="scientific">Anaerotignum neopropionicum</name>
    <dbReference type="NCBI Taxonomy" id="36847"/>
    <lineage>
        <taxon>Bacteria</taxon>
        <taxon>Bacillati</taxon>
        <taxon>Bacillota</taxon>
        <taxon>Clostridia</taxon>
        <taxon>Lachnospirales</taxon>
        <taxon>Anaerotignaceae</taxon>
        <taxon>Anaerotignum</taxon>
    </lineage>
</organism>
<dbReference type="AlphaFoldDB" id="A0A136WI28"/>
<proteinExistence type="predicted"/>